<dbReference type="VEuPathDB" id="FungiDB:PV08_09677"/>
<dbReference type="InterPro" id="IPR052360">
    <property type="entry name" value="Transcr_Regulatory_Proteins"/>
</dbReference>
<dbReference type="GeneID" id="27336760"/>
<protein>
    <recommendedName>
        <fullName evidence="9">Transcription factor domain-containing protein</fullName>
    </recommendedName>
</protein>
<dbReference type="AlphaFoldDB" id="A0A0D2B142"/>
<keyword evidence="3" id="KW-0805">Transcription regulation</keyword>
<accession>A0A0D2B142</accession>
<evidence type="ECO:0000256" key="3">
    <source>
        <dbReference type="ARBA" id="ARBA00023015"/>
    </source>
</evidence>
<keyword evidence="5" id="KW-0804">Transcription</keyword>
<evidence type="ECO:0000313" key="8">
    <source>
        <dbReference type="Proteomes" id="UP000053328"/>
    </source>
</evidence>
<dbReference type="EMBL" id="KN847498">
    <property type="protein sequence ID" value="KIW12400.1"/>
    <property type="molecule type" value="Genomic_DNA"/>
</dbReference>
<evidence type="ECO:0000256" key="1">
    <source>
        <dbReference type="ARBA" id="ARBA00022723"/>
    </source>
</evidence>
<dbReference type="GO" id="GO:0046872">
    <property type="term" value="F:metal ion binding"/>
    <property type="evidence" value="ECO:0007669"/>
    <property type="project" value="UniProtKB-KW"/>
</dbReference>
<dbReference type="RefSeq" id="XP_016232616.1">
    <property type="nucleotide sequence ID" value="XM_016383993.1"/>
</dbReference>
<keyword evidence="4" id="KW-0238">DNA-binding</keyword>
<sequence>MTVDSQPLVRSDDGSRAQEFFQIETITQWTEFFKSELWDRYVLQLSVTEPSLHHAKLALGAMHRSLTTDAAVQEYGKFAIQQYNKAISYVVRPLKPLRLIVVLVACWMFSCFEVMRGNHKVLGLHLTSGLQLVASHDSVKHGEKGPEYGLGVNSESRALLECLMQHFSVLDLQMMLYEPDWISASMRYCQQPREPISFSSMSQARHHLTTLLLGVIEIKRQEMRLVTVDALEKGDIHFKRQRVLGELHRWSEAFELFFDRRTRNLMREDVRVGLLLQIQHLAGSIHLSVTASDEETGYDKHLPEFQKIVSLSRELMGPLEPSSSKRPKIKKFLYEHGVIPSLYLAGYKCRDPLVRREAHCQLASIQRKEGVWDSHMMAKVVWHIVDIEESSRVVRCSSDIPEEGRVWREFLHAVDDPEPSTVVFEFRLNDGSGTRLVERCLN</sequence>
<keyword evidence="6" id="KW-0539">Nucleus</keyword>
<evidence type="ECO:0000313" key="7">
    <source>
        <dbReference type="EMBL" id="KIW12400.1"/>
    </source>
</evidence>
<keyword evidence="2" id="KW-0862">Zinc</keyword>
<dbReference type="PANTHER" id="PTHR36206">
    <property type="entry name" value="ASPERCRYPTIN BIOSYNTHESIS CLUSTER-SPECIFIC TRANSCRIPTION REGULATOR ATNN-RELATED"/>
    <property type="match status" value="1"/>
</dbReference>
<evidence type="ECO:0000256" key="5">
    <source>
        <dbReference type="ARBA" id="ARBA00023163"/>
    </source>
</evidence>
<reference evidence="7 8" key="1">
    <citation type="submission" date="2015-01" db="EMBL/GenBank/DDBJ databases">
        <title>The Genome Sequence of Exophiala spinifera CBS89968.</title>
        <authorList>
            <consortium name="The Broad Institute Genomics Platform"/>
            <person name="Cuomo C."/>
            <person name="de Hoog S."/>
            <person name="Gorbushina A."/>
            <person name="Stielow B."/>
            <person name="Teixiera M."/>
            <person name="Abouelleil A."/>
            <person name="Chapman S.B."/>
            <person name="Priest M."/>
            <person name="Young S.K."/>
            <person name="Wortman J."/>
            <person name="Nusbaum C."/>
            <person name="Birren B."/>
        </authorList>
    </citation>
    <scope>NUCLEOTIDE SEQUENCE [LARGE SCALE GENOMIC DNA]</scope>
    <source>
        <strain evidence="7 8">CBS 89968</strain>
    </source>
</reference>
<keyword evidence="8" id="KW-1185">Reference proteome</keyword>
<evidence type="ECO:0008006" key="9">
    <source>
        <dbReference type="Google" id="ProtNLM"/>
    </source>
</evidence>
<dbReference type="InterPro" id="IPR021858">
    <property type="entry name" value="Fun_TF"/>
</dbReference>
<organism evidence="7 8">
    <name type="scientific">Exophiala spinifera</name>
    <dbReference type="NCBI Taxonomy" id="91928"/>
    <lineage>
        <taxon>Eukaryota</taxon>
        <taxon>Fungi</taxon>
        <taxon>Dikarya</taxon>
        <taxon>Ascomycota</taxon>
        <taxon>Pezizomycotina</taxon>
        <taxon>Eurotiomycetes</taxon>
        <taxon>Chaetothyriomycetidae</taxon>
        <taxon>Chaetothyriales</taxon>
        <taxon>Herpotrichiellaceae</taxon>
        <taxon>Exophiala</taxon>
    </lineage>
</organism>
<dbReference type="Proteomes" id="UP000053328">
    <property type="component" value="Unassembled WGS sequence"/>
</dbReference>
<evidence type="ECO:0000256" key="2">
    <source>
        <dbReference type="ARBA" id="ARBA00022833"/>
    </source>
</evidence>
<dbReference type="HOGENOM" id="CLU_011409_13_2_1"/>
<dbReference type="OrthoDB" id="4113928at2759"/>
<dbReference type="Pfam" id="PF11951">
    <property type="entry name" value="Fungal_trans_2"/>
    <property type="match status" value="1"/>
</dbReference>
<evidence type="ECO:0000256" key="4">
    <source>
        <dbReference type="ARBA" id="ARBA00023125"/>
    </source>
</evidence>
<name>A0A0D2B142_9EURO</name>
<dbReference type="GO" id="GO:0003677">
    <property type="term" value="F:DNA binding"/>
    <property type="evidence" value="ECO:0007669"/>
    <property type="project" value="UniProtKB-KW"/>
</dbReference>
<evidence type="ECO:0000256" key="6">
    <source>
        <dbReference type="ARBA" id="ARBA00023242"/>
    </source>
</evidence>
<keyword evidence="1" id="KW-0479">Metal-binding</keyword>
<proteinExistence type="predicted"/>
<dbReference type="PANTHER" id="PTHR36206:SF12">
    <property type="entry name" value="ASPERCRYPTIN BIOSYNTHESIS CLUSTER-SPECIFIC TRANSCRIPTION REGULATOR ATNN-RELATED"/>
    <property type="match status" value="1"/>
</dbReference>
<gene>
    <name evidence="7" type="ORF">PV08_09677</name>
</gene>